<dbReference type="EMBL" id="BOVJ01000033">
    <property type="protein sequence ID" value="GIQ62480.1"/>
    <property type="molecule type" value="Genomic_DNA"/>
</dbReference>
<evidence type="ECO:0000313" key="8">
    <source>
        <dbReference type="Proteomes" id="UP000680304"/>
    </source>
</evidence>
<organism evidence="7 8">
    <name type="scientific">Paenibacillus cisolokensis</name>
    <dbReference type="NCBI Taxonomy" id="1658519"/>
    <lineage>
        <taxon>Bacteria</taxon>
        <taxon>Bacillati</taxon>
        <taxon>Bacillota</taxon>
        <taxon>Bacilli</taxon>
        <taxon>Bacillales</taxon>
        <taxon>Paenibacillaceae</taxon>
        <taxon>Paenibacillus</taxon>
    </lineage>
</organism>
<evidence type="ECO:0000256" key="6">
    <source>
        <dbReference type="SAM" id="Phobius"/>
    </source>
</evidence>
<feature type="transmembrane region" description="Helical" evidence="6">
    <location>
        <begin position="71"/>
        <end position="89"/>
    </location>
</feature>
<evidence type="ECO:0000313" key="7">
    <source>
        <dbReference type="EMBL" id="GIQ62480.1"/>
    </source>
</evidence>
<keyword evidence="2" id="KW-1003">Cell membrane</keyword>
<dbReference type="PANTHER" id="PTHR30086:SF20">
    <property type="entry name" value="ARGININE EXPORTER PROTEIN ARGO-RELATED"/>
    <property type="match status" value="1"/>
</dbReference>
<name>A0ABQ4N2T7_9BACL</name>
<keyword evidence="5 6" id="KW-0472">Membrane</keyword>
<comment type="subcellular location">
    <subcellularLocation>
        <location evidence="1">Cell membrane</location>
        <topology evidence="1">Multi-pass membrane protein</topology>
    </subcellularLocation>
</comment>
<feature type="transmembrane region" description="Helical" evidence="6">
    <location>
        <begin position="6"/>
        <end position="29"/>
    </location>
</feature>
<gene>
    <name evidence="7" type="ORF">PACILC2_10480</name>
</gene>
<evidence type="ECO:0000256" key="3">
    <source>
        <dbReference type="ARBA" id="ARBA00022692"/>
    </source>
</evidence>
<dbReference type="InterPro" id="IPR001123">
    <property type="entry name" value="LeuE-type"/>
</dbReference>
<feature type="transmembrane region" description="Helical" evidence="6">
    <location>
        <begin position="165"/>
        <end position="188"/>
    </location>
</feature>
<dbReference type="RefSeq" id="WP_213527778.1">
    <property type="nucleotide sequence ID" value="NZ_BOVJ01000033.1"/>
</dbReference>
<evidence type="ECO:0000256" key="5">
    <source>
        <dbReference type="ARBA" id="ARBA00023136"/>
    </source>
</evidence>
<evidence type="ECO:0000256" key="4">
    <source>
        <dbReference type="ARBA" id="ARBA00022989"/>
    </source>
</evidence>
<proteinExistence type="predicted"/>
<dbReference type="PIRSF" id="PIRSF006324">
    <property type="entry name" value="LeuE"/>
    <property type="match status" value="1"/>
</dbReference>
<reference evidence="7 8" key="1">
    <citation type="submission" date="2021-04" db="EMBL/GenBank/DDBJ databases">
        <title>Draft genome sequence of Paenibacillus cisolokensis, LC2-13A.</title>
        <authorList>
            <person name="Uke A."/>
            <person name="Chhe C."/>
            <person name="Baramee S."/>
            <person name="Kosugi A."/>
        </authorList>
    </citation>
    <scope>NUCLEOTIDE SEQUENCE [LARGE SCALE GENOMIC DNA]</scope>
    <source>
        <strain evidence="7 8">LC2-13A</strain>
    </source>
</reference>
<comment type="caution">
    <text evidence="7">The sequence shown here is derived from an EMBL/GenBank/DDBJ whole genome shotgun (WGS) entry which is preliminary data.</text>
</comment>
<keyword evidence="3 6" id="KW-0812">Transmembrane</keyword>
<feature type="transmembrane region" description="Helical" evidence="6">
    <location>
        <begin position="200"/>
        <end position="221"/>
    </location>
</feature>
<dbReference type="Pfam" id="PF01810">
    <property type="entry name" value="LysE"/>
    <property type="match status" value="1"/>
</dbReference>
<dbReference type="PANTHER" id="PTHR30086">
    <property type="entry name" value="ARGININE EXPORTER PROTEIN ARGO"/>
    <property type="match status" value="1"/>
</dbReference>
<keyword evidence="4 6" id="KW-1133">Transmembrane helix</keyword>
<protein>
    <submittedName>
        <fullName evidence="7">LysE family translocator</fullName>
    </submittedName>
</protein>
<keyword evidence="8" id="KW-1185">Reference proteome</keyword>
<accession>A0ABQ4N2T7</accession>
<sequence>MLPLEQIIAFLAVAVALTLMPGPDILFVAAQSVSRSARSGIAVALGLCTGLIVHTSLAAGGISAVVLSSPVAFRLVKALGALYLLYLAWKAVSGIRRNDGGETAASPATPQPAAGAAEAAGERLPALYRRGILMSTLNPKVSLFFLALLPQFVTPAAGSVPLQMIQLGALFMAQALAVFTVVALLAGRIGRSLMNRSPKWTARFAVAEAVIYAGLAVNLLLTGN</sequence>
<feature type="transmembrane region" description="Helical" evidence="6">
    <location>
        <begin position="132"/>
        <end position="153"/>
    </location>
</feature>
<feature type="transmembrane region" description="Helical" evidence="6">
    <location>
        <begin position="41"/>
        <end position="65"/>
    </location>
</feature>
<evidence type="ECO:0000256" key="1">
    <source>
        <dbReference type="ARBA" id="ARBA00004651"/>
    </source>
</evidence>
<dbReference type="Proteomes" id="UP000680304">
    <property type="component" value="Unassembled WGS sequence"/>
</dbReference>
<evidence type="ECO:0000256" key="2">
    <source>
        <dbReference type="ARBA" id="ARBA00022475"/>
    </source>
</evidence>